<dbReference type="AlphaFoldDB" id="A0A0C1JV77"/>
<dbReference type="GO" id="GO:0005737">
    <property type="term" value="C:cytoplasm"/>
    <property type="evidence" value="ECO:0007669"/>
    <property type="project" value="UniProtKB-SubCell"/>
</dbReference>
<dbReference type="EMBL" id="JSAN01000112">
    <property type="protein sequence ID" value="KIC71157.1"/>
    <property type="molecule type" value="Genomic_DNA"/>
</dbReference>
<evidence type="ECO:0000256" key="3">
    <source>
        <dbReference type="ARBA" id="ARBA00022840"/>
    </source>
</evidence>
<evidence type="ECO:0000256" key="4">
    <source>
        <dbReference type="ARBA" id="ARBA00022960"/>
    </source>
</evidence>
<comment type="caution">
    <text evidence="7">The sequence shown here is derived from an EMBL/GenBank/DDBJ whole genome shotgun (WGS) entry which is preliminary data.</text>
</comment>
<comment type="subunit">
    <text evidence="6">Forms polymers.</text>
</comment>
<feature type="binding site" evidence="6">
    <location>
        <begin position="239"/>
        <end position="242"/>
    </location>
    <ligand>
        <name>ATP</name>
        <dbReference type="ChEBI" id="CHEBI:30616"/>
    </ligand>
</feature>
<dbReference type="PANTHER" id="PTHR42749:SF1">
    <property type="entry name" value="CELL SHAPE-DETERMINING PROTEIN MREB"/>
    <property type="match status" value="1"/>
</dbReference>
<evidence type="ECO:0000256" key="2">
    <source>
        <dbReference type="ARBA" id="ARBA00022741"/>
    </source>
</evidence>
<organism evidence="7 8">
    <name type="scientific">Candidatus Protochlamydia amoebophila</name>
    <dbReference type="NCBI Taxonomy" id="362787"/>
    <lineage>
        <taxon>Bacteria</taxon>
        <taxon>Pseudomonadati</taxon>
        <taxon>Chlamydiota</taxon>
        <taxon>Chlamydiia</taxon>
        <taxon>Parachlamydiales</taxon>
        <taxon>Parachlamydiaceae</taxon>
        <taxon>Candidatus Protochlamydia</taxon>
    </lineage>
</organism>
<dbReference type="InterPro" id="IPR056546">
    <property type="entry name" value="MreB_MamK-like"/>
</dbReference>
<evidence type="ECO:0000256" key="1">
    <source>
        <dbReference type="ARBA" id="ARBA00022490"/>
    </source>
</evidence>
<dbReference type="GO" id="GO:0008360">
    <property type="term" value="P:regulation of cell shape"/>
    <property type="evidence" value="ECO:0007669"/>
    <property type="project" value="UniProtKB-UniRule"/>
</dbReference>
<accession>A0A0C1JV77</accession>
<dbReference type="Pfam" id="PF06723">
    <property type="entry name" value="MreB_Mbl"/>
    <property type="match status" value="1"/>
</dbReference>
<comment type="subcellular location">
    <subcellularLocation>
        <location evidence="6">Cytoplasm</location>
    </subcellularLocation>
    <text evidence="6">Membrane-associated.</text>
</comment>
<dbReference type="NCBIfam" id="TIGR00904">
    <property type="entry name" value="mreB"/>
    <property type="match status" value="1"/>
</dbReference>
<dbReference type="InterPro" id="IPR004753">
    <property type="entry name" value="MreB"/>
</dbReference>
<dbReference type="SUPFAM" id="SSF53067">
    <property type="entry name" value="Actin-like ATPase domain"/>
    <property type="match status" value="2"/>
</dbReference>
<keyword evidence="4 6" id="KW-0133">Cell shape</keyword>
<dbReference type="Proteomes" id="UP000031465">
    <property type="component" value="Unassembled WGS sequence"/>
</dbReference>
<feature type="binding site" evidence="6">
    <location>
        <begin position="47"/>
        <end position="49"/>
    </location>
    <ligand>
        <name>ATP</name>
        <dbReference type="ChEBI" id="CHEBI:30616"/>
    </ligand>
</feature>
<dbReference type="PATRIC" id="fig|362787.3.peg.1656"/>
<dbReference type="NCBIfam" id="NF010539">
    <property type="entry name" value="PRK13927.1"/>
    <property type="match status" value="1"/>
</dbReference>
<evidence type="ECO:0000256" key="5">
    <source>
        <dbReference type="ARBA" id="ARBA00023458"/>
    </source>
</evidence>
<proteinExistence type="inferred from homology"/>
<feature type="binding site" evidence="6">
    <location>
        <begin position="191"/>
        <end position="193"/>
    </location>
    <ligand>
        <name>ATP</name>
        <dbReference type="ChEBI" id="CHEBI:30616"/>
    </ligand>
</feature>
<keyword evidence="2 6" id="KW-0547">Nucleotide-binding</keyword>
<evidence type="ECO:0000256" key="6">
    <source>
        <dbReference type="HAMAP-Rule" id="MF_02207"/>
    </source>
</evidence>
<comment type="function">
    <text evidence="6">Forms membrane-associated dynamic filaments that are essential for cell shape determination. Acts by regulating cell wall synthesis and cell elongation, and thus cell shape. A feedback loop between cell geometry and MreB localization may maintain elongated cell shape by targeting cell wall growth to regions of negative cell wall curvature.</text>
</comment>
<keyword evidence="1 6" id="KW-0963">Cytoplasm</keyword>
<reference evidence="7 8" key="1">
    <citation type="journal article" date="2014" name="Mol. Biol. Evol.">
        <title>Massive expansion of Ubiquitination-related gene families within the Chlamydiae.</title>
        <authorList>
            <person name="Domman D."/>
            <person name="Collingro A."/>
            <person name="Lagkouvardos I."/>
            <person name="Gehre L."/>
            <person name="Weinmaier T."/>
            <person name="Rattei T."/>
            <person name="Subtil A."/>
            <person name="Horn M."/>
        </authorList>
    </citation>
    <scope>NUCLEOTIDE SEQUENCE [LARGE SCALE GENOMIC DNA]</scope>
    <source>
        <strain evidence="7 8">EI2</strain>
    </source>
</reference>
<evidence type="ECO:0000313" key="8">
    <source>
        <dbReference type="Proteomes" id="UP000031465"/>
    </source>
</evidence>
<dbReference type="GO" id="GO:0005524">
    <property type="term" value="F:ATP binding"/>
    <property type="evidence" value="ECO:0007669"/>
    <property type="project" value="UniProtKB-KW"/>
</dbReference>
<dbReference type="InterPro" id="IPR043129">
    <property type="entry name" value="ATPase_NBD"/>
</dbReference>
<feature type="binding site" evidence="6">
    <location>
        <begin position="320"/>
        <end position="323"/>
    </location>
    <ligand>
        <name>ATP</name>
        <dbReference type="ChEBI" id="CHEBI:30616"/>
    </ligand>
</feature>
<protein>
    <recommendedName>
        <fullName evidence="6">Cell shape-determining protein MreB</fullName>
    </recommendedName>
</protein>
<gene>
    <name evidence="6 7" type="primary">mreB</name>
    <name evidence="7" type="ORF">DB44_EO00070</name>
</gene>
<name>A0A0C1JV77_9BACT</name>
<comment type="similarity">
    <text evidence="5 6">Belongs to the FtsA/MreB family.</text>
</comment>
<dbReference type="CDD" id="cd10225">
    <property type="entry name" value="ASKHA_NBD_MreB-like"/>
    <property type="match status" value="1"/>
</dbReference>
<dbReference type="HAMAP" id="MF_02207">
    <property type="entry name" value="MreB"/>
    <property type="match status" value="1"/>
</dbReference>
<dbReference type="PANTHER" id="PTHR42749">
    <property type="entry name" value="CELL SHAPE-DETERMINING PROTEIN MREB"/>
    <property type="match status" value="1"/>
</dbReference>
<sequence length="369" mass="39535">MPMGKTMTKKNQASFTGMANQLYRSAFGQLNKFRGVFSNDIGIDLGTANTLVFVRGKGIVLAEPSVVAVDSVTNEVLAVGHKAKAMLGKTPRRIHAVRPMKDGVIADFEIAEGMLKALIRRVTPSRSLFRPKILIAVPSGITGVEKRAVEDSALHAGAQEVFLIEEPMAAAIGVDLPVHEACASMIIDVGGGTTEIAILSLGGIVESRSLRIAGDEFDECIINYMRRTYNLMIGPRTAEEIKITIGSAYPLGGNELEMEVRGRDQVAGLPVTKRINSVEIRECLAEPIQQVVESVKLTLEKCPPELAADLVERGMVLAGGGALIKGLDKALIKETGLPVIVAPNPLLAVCLGTGKALEYLDKFKKRKAI</sequence>
<dbReference type="GO" id="GO:0000902">
    <property type="term" value="P:cell morphogenesis"/>
    <property type="evidence" value="ECO:0007669"/>
    <property type="project" value="InterPro"/>
</dbReference>
<evidence type="ECO:0000313" key="7">
    <source>
        <dbReference type="EMBL" id="KIC71157.1"/>
    </source>
</evidence>
<dbReference type="PRINTS" id="PR01652">
    <property type="entry name" value="SHAPEPROTEIN"/>
</dbReference>
<keyword evidence="3 6" id="KW-0067">ATP-binding</keyword>
<dbReference type="Gene3D" id="3.30.420.40">
    <property type="match status" value="3"/>
</dbReference>